<organism evidence="1">
    <name type="scientific">Rhizophora mucronata</name>
    <name type="common">Asiatic mangrove</name>
    <dbReference type="NCBI Taxonomy" id="61149"/>
    <lineage>
        <taxon>Eukaryota</taxon>
        <taxon>Viridiplantae</taxon>
        <taxon>Streptophyta</taxon>
        <taxon>Embryophyta</taxon>
        <taxon>Tracheophyta</taxon>
        <taxon>Spermatophyta</taxon>
        <taxon>Magnoliopsida</taxon>
        <taxon>eudicotyledons</taxon>
        <taxon>Gunneridae</taxon>
        <taxon>Pentapetalae</taxon>
        <taxon>rosids</taxon>
        <taxon>fabids</taxon>
        <taxon>Malpighiales</taxon>
        <taxon>Rhizophoraceae</taxon>
        <taxon>Rhizophora</taxon>
    </lineage>
</organism>
<protein>
    <submittedName>
        <fullName evidence="1">Uncharacterized protein</fullName>
    </submittedName>
</protein>
<sequence length="25" mass="2885">MYRTVDVLAMAFIQRNICELLAEQG</sequence>
<proteinExistence type="predicted"/>
<accession>A0A2P2QVH7</accession>
<dbReference type="EMBL" id="GGEC01090397">
    <property type="protein sequence ID" value="MBX70881.1"/>
    <property type="molecule type" value="Transcribed_RNA"/>
</dbReference>
<dbReference type="AlphaFoldDB" id="A0A2P2QVH7"/>
<name>A0A2P2QVH7_RHIMU</name>
<reference evidence="1" key="1">
    <citation type="submission" date="2018-02" db="EMBL/GenBank/DDBJ databases">
        <title>Rhizophora mucronata_Transcriptome.</title>
        <authorList>
            <person name="Meera S.P."/>
            <person name="Sreeshan A."/>
            <person name="Augustine A."/>
        </authorList>
    </citation>
    <scope>NUCLEOTIDE SEQUENCE</scope>
    <source>
        <tissue evidence="1">Leaf</tissue>
    </source>
</reference>
<evidence type="ECO:0000313" key="1">
    <source>
        <dbReference type="EMBL" id="MBX70881.1"/>
    </source>
</evidence>